<feature type="non-terminal residue" evidence="1">
    <location>
        <position position="1"/>
    </location>
</feature>
<dbReference type="Proteomes" id="UP001219518">
    <property type="component" value="Unassembled WGS sequence"/>
</dbReference>
<evidence type="ECO:0000313" key="1">
    <source>
        <dbReference type="EMBL" id="KAK3924529.1"/>
    </source>
</evidence>
<dbReference type="AlphaFoldDB" id="A0AAE1LMY2"/>
<accession>A0AAE1LMY2</accession>
<reference evidence="1" key="1">
    <citation type="submission" date="2021-07" db="EMBL/GenBank/DDBJ databases">
        <authorList>
            <person name="Catto M.A."/>
            <person name="Jacobson A."/>
            <person name="Kennedy G."/>
            <person name="Labadie P."/>
            <person name="Hunt B.G."/>
            <person name="Srinivasan R."/>
        </authorList>
    </citation>
    <scope>NUCLEOTIDE SEQUENCE</scope>
    <source>
        <strain evidence="1">PL_HMW_Pooled</strain>
        <tissue evidence="1">Head</tissue>
    </source>
</reference>
<keyword evidence="2" id="KW-1185">Reference proteome</keyword>
<dbReference type="EMBL" id="JAHWGI010001190">
    <property type="protein sequence ID" value="KAK3924529.1"/>
    <property type="molecule type" value="Genomic_DNA"/>
</dbReference>
<name>A0AAE1LMY2_9NEOP</name>
<comment type="caution">
    <text evidence="1">The sequence shown here is derived from an EMBL/GenBank/DDBJ whole genome shotgun (WGS) entry which is preliminary data.</text>
</comment>
<reference evidence="1" key="2">
    <citation type="journal article" date="2023" name="BMC Genomics">
        <title>Pest status, molecular evolution, and epigenetic factors derived from the genome assembly of Frankliniella fusca, a thysanopteran phytovirus vector.</title>
        <authorList>
            <person name="Catto M.A."/>
            <person name="Labadie P.E."/>
            <person name="Jacobson A.L."/>
            <person name="Kennedy G.G."/>
            <person name="Srinivasan R."/>
            <person name="Hunt B.G."/>
        </authorList>
    </citation>
    <scope>NUCLEOTIDE SEQUENCE</scope>
    <source>
        <strain evidence="1">PL_HMW_Pooled</strain>
    </source>
</reference>
<gene>
    <name evidence="1" type="ORF">KUF71_012551</name>
</gene>
<protein>
    <submittedName>
        <fullName evidence="1">E3 ubiquitin-protein ligase ARI13</fullName>
    </submittedName>
</protein>
<evidence type="ECO:0000313" key="2">
    <source>
        <dbReference type="Proteomes" id="UP001219518"/>
    </source>
</evidence>
<organism evidence="1 2">
    <name type="scientific">Frankliniella fusca</name>
    <dbReference type="NCBI Taxonomy" id="407009"/>
    <lineage>
        <taxon>Eukaryota</taxon>
        <taxon>Metazoa</taxon>
        <taxon>Ecdysozoa</taxon>
        <taxon>Arthropoda</taxon>
        <taxon>Hexapoda</taxon>
        <taxon>Insecta</taxon>
        <taxon>Pterygota</taxon>
        <taxon>Neoptera</taxon>
        <taxon>Paraneoptera</taxon>
        <taxon>Thysanoptera</taxon>
        <taxon>Terebrantia</taxon>
        <taxon>Thripoidea</taxon>
        <taxon>Thripidae</taxon>
        <taxon>Frankliniella</taxon>
    </lineage>
</organism>
<sequence length="108" mass="12254">CRPLSLKLGRCTPDTVSRNRLRDRSRNTVTLRRACVHLPRPAALASLHDLRFTRFSQGAAAPWTPARLFSLCNQFSNFYAKGPSPKTLLRRAKQTKFLPQGSHLDRLP</sequence>
<proteinExistence type="predicted"/>